<dbReference type="AlphaFoldDB" id="A0A2K1IU51"/>
<reference evidence="1 3" key="1">
    <citation type="journal article" date="2008" name="Science">
        <title>The Physcomitrella genome reveals evolutionary insights into the conquest of land by plants.</title>
        <authorList>
            <person name="Rensing S."/>
            <person name="Lang D."/>
            <person name="Zimmer A."/>
            <person name="Terry A."/>
            <person name="Salamov A."/>
            <person name="Shapiro H."/>
            <person name="Nishiyama T."/>
            <person name="Perroud P.-F."/>
            <person name="Lindquist E."/>
            <person name="Kamisugi Y."/>
            <person name="Tanahashi T."/>
            <person name="Sakakibara K."/>
            <person name="Fujita T."/>
            <person name="Oishi K."/>
            <person name="Shin-I T."/>
            <person name="Kuroki Y."/>
            <person name="Toyoda A."/>
            <person name="Suzuki Y."/>
            <person name="Hashimoto A."/>
            <person name="Yamaguchi K."/>
            <person name="Sugano A."/>
            <person name="Kohara Y."/>
            <person name="Fujiyama A."/>
            <person name="Anterola A."/>
            <person name="Aoki S."/>
            <person name="Ashton N."/>
            <person name="Barbazuk W.B."/>
            <person name="Barker E."/>
            <person name="Bennetzen J."/>
            <person name="Bezanilla M."/>
            <person name="Blankenship R."/>
            <person name="Cho S.H."/>
            <person name="Dutcher S."/>
            <person name="Estelle M."/>
            <person name="Fawcett J.A."/>
            <person name="Gundlach H."/>
            <person name="Hanada K."/>
            <person name="Heyl A."/>
            <person name="Hicks K.A."/>
            <person name="Hugh J."/>
            <person name="Lohr M."/>
            <person name="Mayer K."/>
            <person name="Melkozernov A."/>
            <person name="Murata T."/>
            <person name="Nelson D."/>
            <person name="Pils B."/>
            <person name="Prigge M."/>
            <person name="Reiss B."/>
            <person name="Renner T."/>
            <person name="Rombauts S."/>
            <person name="Rushton P."/>
            <person name="Sanderfoot A."/>
            <person name="Schween G."/>
            <person name="Shiu S.-H."/>
            <person name="Stueber K."/>
            <person name="Theodoulou F.L."/>
            <person name="Tu H."/>
            <person name="Van de Peer Y."/>
            <person name="Verrier P.J."/>
            <person name="Waters E."/>
            <person name="Wood A."/>
            <person name="Yang L."/>
            <person name="Cove D."/>
            <person name="Cuming A."/>
            <person name="Hasebe M."/>
            <person name="Lucas S."/>
            <person name="Mishler D.B."/>
            <person name="Reski R."/>
            <person name="Grigoriev I."/>
            <person name="Quatrano R.S."/>
            <person name="Boore J.L."/>
        </authorList>
    </citation>
    <scope>NUCLEOTIDE SEQUENCE [LARGE SCALE GENOMIC DNA]</scope>
    <source>
        <strain evidence="2 3">cv. Gransden 2004</strain>
    </source>
</reference>
<dbReference type="InParanoid" id="A0A2K1IU51"/>
<dbReference type="PaxDb" id="3218-PP1S9_81V6.1"/>
<accession>A0A2K1IU51</accession>
<evidence type="ECO:0000313" key="1">
    <source>
        <dbReference type="EMBL" id="PNR32804.1"/>
    </source>
</evidence>
<evidence type="ECO:0000313" key="2">
    <source>
        <dbReference type="EnsemblPlants" id="Pp3c20_5430V3.1"/>
    </source>
</evidence>
<proteinExistence type="predicted"/>
<protein>
    <submittedName>
        <fullName evidence="1 2">Uncharacterized protein</fullName>
    </submittedName>
</protein>
<dbReference type="Gramene" id="Pp3c20_5430V3.2">
    <property type="protein sequence ID" value="Pp3c20_5430V3.2"/>
    <property type="gene ID" value="Pp3c20_5430"/>
</dbReference>
<reference evidence="2" key="3">
    <citation type="submission" date="2020-12" db="UniProtKB">
        <authorList>
            <consortium name="EnsemblPlants"/>
        </authorList>
    </citation>
    <scope>IDENTIFICATION</scope>
</reference>
<dbReference type="EnsemblPlants" id="Pp3c20_5430V3.1">
    <property type="protein sequence ID" value="Pp3c20_5430V3.1"/>
    <property type="gene ID" value="Pp3c20_5430"/>
</dbReference>
<dbReference type="EMBL" id="ABEU02000020">
    <property type="protein sequence ID" value="PNR32804.1"/>
    <property type="molecule type" value="Genomic_DNA"/>
</dbReference>
<dbReference type="EnsemblPlants" id="Pp3c20_5430V3.2">
    <property type="protein sequence ID" value="Pp3c20_5430V3.2"/>
    <property type="gene ID" value="Pp3c20_5430"/>
</dbReference>
<keyword evidence="3" id="KW-1185">Reference proteome</keyword>
<reference evidence="1 3" key="2">
    <citation type="journal article" date="2018" name="Plant J.">
        <title>The Physcomitrella patens chromosome-scale assembly reveals moss genome structure and evolution.</title>
        <authorList>
            <person name="Lang D."/>
            <person name="Ullrich K.K."/>
            <person name="Murat F."/>
            <person name="Fuchs J."/>
            <person name="Jenkins J."/>
            <person name="Haas F.B."/>
            <person name="Piednoel M."/>
            <person name="Gundlach H."/>
            <person name="Van Bel M."/>
            <person name="Meyberg R."/>
            <person name="Vives C."/>
            <person name="Morata J."/>
            <person name="Symeonidi A."/>
            <person name="Hiss M."/>
            <person name="Muchero W."/>
            <person name="Kamisugi Y."/>
            <person name="Saleh O."/>
            <person name="Blanc G."/>
            <person name="Decker E.L."/>
            <person name="van Gessel N."/>
            <person name="Grimwood J."/>
            <person name="Hayes R.D."/>
            <person name="Graham S.W."/>
            <person name="Gunter L.E."/>
            <person name="McDaniel S.F."/>
            <person name="Hoernstein S.N.W."/>
            <person name="Larsson A."/>
            <person name="Li F.W."/>
            <person name="Perroud P.F."/>
            <person name="Phillips J."/>
            <person name="Ranjan P."/>
            <person name="Rokshar D.S."/>
            <person name="Rothfels C.J."/>
            <person name="Schneider L."/>
            <person name="Shu S."/>
            <person name="Stevenson D.W."/>
            <person name="Thummler F."/>
            <person name="Tillich M."/>
            <person name="Villarreal Aguilar J.C."/>
            <person name="Widiez T."/>
            <person name="Wong G.K."/>
            <person name="Wymore A."/>
            <person name="Zhang Y."/>
            <person name="Zimmer A.D."/>
            <person name="Quatrano R.S."/>
            <person name="Mayer K.F.X."/>
            <person name="Goodstein D."/>
            <person name="Casacuberta J.M."/>
            <person name="Vandepoele K."/>
            <person name="Reski R."/>
            <person name="Cuming A.C."/>
            <person name="Tuskan G.A."/>
            <person name="Maumus F."/>
            <person name="Salse J."/>
            <person name="Schmutz J."/>
            <person name="Rensing S.A."/>
        </authorList>
    </citation>
    <scope>NUCLEOTIDE SEQUENCE [LARGE SCALE GENOMIC DNA]</scope>
    <source>
        <strain evidence="2 3">cv. Gransden 2004</strain>
    </source>
</reference>
<name>A0A2K1IU51_PHYPA</name>
<organism evidence="1">
    <name type="scientific">Physcomitrium patens</name>
    <name type="common">Spreading-leaved earth moss</name>
    <name type="synonym">Physcomitrella patens</name>
    <dbReference type="NCBI Taxonomy" id="3218"/>
    <lineage>
        <taxon>Eukaryota</taxon>
        <taxon>Viridiplantae</taxon>
        <taxon>Streptophyta</taxon>
        <taxon>Embryophyta</taxon>
        <taxon>Bryophyta</taxon>
        <taxon>Bryophytina</taxon>
        <taxon>Bryopsida</taxon>
        <taxon>Funariidae</taxon>
        <taxon>Funariales</taxon>
        <taxon>Funariaceae</taxon>
        <taxon>Physcomitrium</taxon>
    </lineage>
</organism>
<dbReference type="Gramene" id="Pp3c20_5430V3.1">
    <property type="protein sequence ID" value="Pp3c20_5430V3.1"/>
    <property type="gene ID" value="Pp3c20_5430"/>
</dbReference>
<gene>
    <name evidence="1" type="ORF">PHYPA_024746</name>
</gene>
<dbReference type="Proteomes" id="UP000006727">
    <property type="component" value="Chromosome 20"/>
</dbReference>
<sequence length="87" mass="10038">MTSSIVEKASVRNCVVRKILLKPRSCAQIWEEVWCVSVSDSRSKSALQDRVALHQKLDEWALLWLLLWQCRSRMLVIGFLRLVASVP</sequence>
<evidence type="ECO:0000313" key="3">
    <source>
        <dbReference type="Proteomes" id="UP000006727"/>
    </source>
</evidence>